<feature type="transmembrane region" description="Helical" evidence="1">
    <location>
        <begin position="259"/>
        <end position="278"/>
    </location>
</feature>
<proteinExistence type="predicted"/>
<evidence type="ECO:0000256" key="1">
    <source>
        <dbReference type="SAM" id="Phobius"/>
    </source>
</evidence>
<dbReference type="EMBL" id="CP000301">
    <property type="protein sequence ID" value="ABD89817.1"/>
    <property type="molecule type" value="Genomic_DNA"/>
</dbReference>
<protein>
    <submittedName>
        <fullName evidence="3">Acyltransferase 3</fullName>
    </submittedName>
</protein>
<dbReference type="Pfam" id="PF01757">
    <property type="entry name" value="Acyl_transf_3"/>
    <property type="match status" value="1"/>
</dbReference>
<accession>Q20YG9</accession>
<keyword evidence="3" id="KW-0808">Transferase</keyword>
<reference evidence="3" key="1">
    <citation type="submission" date="2006-03" db="EMBL/GenBank/DDBJ databases">
        <title>Complete sequence of Rhodopseudomonas palustris BisB18.</title>
        <authorList>
            <consortium name="US DOE Joint Genome Institute"/>
            <person name="Copeland A."/>
            <person name="Lucas S."/>
            <person name="Lapidus A."/>
            <person name="Barry K."/>
            <person name="Detter J.C."/>
            <person name="Glavina del Rio T."/>
            <person name="Hammon N."/>
            <person name="Israni S."/>
            <person name="Dalin E."/>
            <person name="Tice H."/>
            <person name="Pitluck S."/>
            <person name="Chain P."/>
            <person name="Malfatti S."/>
            <person name="Shin M."/>
            <person name="Vergez L."/>
            <person name="Schmutz J."/>
            <person name="Larimer F."/>
            <person name="Land M."/>
            <person name="Hauser L."/>
            <person name="Pelletier D.A."/>
            <person name="Kyrpides N."/>
            <person name="Anderson I."/>
            <person name="Oda Y."/>
            <person name="Harwood C.S."/>
            <person name="Richardson P."/>
        </authorList>
    </citation>
    <scope>NUCLEOTIDE SEQUENCE [LARGE SCALE GENOMIC DNA]</scope>
    <source>
        <strain evidence="3">BisB18</strain>
    </source>
</reference>
<sequence length="387" mass="42536">MDGVAPVVPIPHNSQLEARTRGFDALRGSLTLLVLFHHAAITYGAPGGWFYREISPNDSPSSQLLMLFVTVNQSYFMGVFFLLAGYFTPGALRHKGARRFVRDRLWRLGLPLLVFGVLLGPLTVALAWTSKGWPVLPSLISIWRSGTFIPGPLWFAEALLLFGFAAVLWHLLLRRRSGAVAVSKAFPSNRTLAIAAIATGATSFAIRLWWPVGTAFAGLQFGYFAGYAVLFAAGCIAAEQRWLERIPPESVRLWSRVTLLCLPILPAVVYLGAAVPALQESPEGGLNPLAMLYAFWEPLVAWGIMLWLLTVYQRRFPRLDGLWRSLAARAYTIYIIHPPVLVGVALAWRETAAPLLVKFAITGLVSCAICFSSAGLILRIPGARRIL</sequence>
<dbReference type="PANTHER" id="PTHR36927:SF4">
    <property type="entry name" value="BLR5718 PROTEIN"/>
    <property type="match status" value="1"/>
</dbReference>
<feature type="transmembrane region" description="Helical" evidence="1">
    <location>
        <begin position="192"/>
        <end position="210"/>
    </location>
</feature>
<feature type="transmembrane region" description="Helical" evidence="1">
    <location>
        <begin position="25"/>
        <end position="45"/>
    </location>
</feature>
<feature type="transmembrane region" description="Helical" evidence="1">
    <location>
        <begin position="330"/>
        <end position="349"/>
    </location>
</feature>
<name>Q20YG9_RHOPB</name>
<dbReference type="KEGG" id="rpc:RPC_4294"/>
<dbReference type="PANTHER" id="PTHR36927">
    <property type="entry name" value="BLR4337 PROTEIN"/>
    <property type="match status" value="1"/>
</dbReference>
<dbReference type="AlphaFoldDB" id="Q20YG9"/>
<evidence type="ECO:0000313" key="3">
    <source>
        <dbReference type="EMBL" id="ABD89817.1"/>
    </source>
</evidence>
<dbReference type="HOGENOM" id="CLU_036097_1_0_5"/>
<evidence type="ECO:0000259" key="2">
    <source>
        <dbReference type="Pfam" id="PF01757"/>
    </source>
</evidence>
<keyword evidence="1" id="KW-1133">Transmembrane helix</keyword>
<feature type="transmembrane region" description="Helical" evidence="1">
    <location>
        <begin position="148"/>
        <end position="172"/>
    </location>
</feature>
<organism evidence="3">
    <name type="scientific">Rhodopseudomonas palustris (strain BisB18)</name>
    <dbReference type="NCBI Taxonomy" id="316056"/>
    <lineage>
        <taxon>Bacteria</taxon>
        <taxon>Pseudomonadati</taxon>
        <taxon>Pseudomonadota</taxon>
        <taxon>Alphaproteobacteria</taxon>
        <taxon>Hyphomicrobiales</taxon>
        <taxon>Nitrobacteraceae</taxon>
        <taxon>Rhodopseudomonas</taxon>
    </lineage>
</organism>
<keyword evidence="1" id="KW-0812">Transmembrane</keyword>
<feature type="transmembrane region" description="Helical" evidence="1">
    <location>
        <begin position="65"/>
        <end position="87"/>
    </location>
</feature>
<keyword evidence="1" id="KW-0472">Membrane</keyword>
<dbReference type="STRING" id="316056.RPC_4294"/>
<feature type="transmembrane region" description="Helical" evidence="1">
    <location>
        <begin position="216"/>
        <end position="238"/>
    </location>
</feature>
<dbReference type="InterPro" id="IPR050623">
    <property type="entry name" value="Glucan_succinyl_AcylTrfase"/>
</dbReference>
<dbReference type="eggNOG" id="COG1835">
    <property type="taxonomic scope" value="Bacteria"/>
</dbReference>
<feature type="domain" description="Acyltransferase 3" evidence="2">
    <location>
        <begin position="22"/>
        <end position="372"/>
    </location>
</feature>
<keyword evidence="3" id="KW-0012">Acyltransferase</keyword>
<dbReference type="RefSeq" id="WP_011474698.1">
    <property type="nucleotide sequence ID" value="NC_007925.1"/>
</dbReference>
<feature type="transmembrane region" description="Helical" evidence="1">
    <location>
        <begin position="290"/>
        <end position="309"/>
    </location>
</feature>
<dbReference type="InterPro" id="IPR002656">
    <property type="entry name" value="Acyl_transf_3_dom"/>
</dbReference>
<feature type="transmembrane region" description="Helical" evidence="1">
    <location>
        <begin position="108"/>
        <end position="128"/>
    </location>
</feature>
<dbReference type="GO" id="GO:0016747">
    <property type="term" value="F:acyltransferase activity, transferring groups other than amino-acyl groups"/>
    <property type="evidence" value="ECO:0007669"/>
    <property type="project" value="InterPro"/>
</dbReference>
<dbReference type="OrthoDB" id="7375713at2"/>
<feature type="transmembrane region" description="Helical" evidence="1">
    <location>
        <begin position="355"/>
        <end position="378"/>
    </location>
</feature>
<gene>
    <name evidence="3" type="ordered locus">RPC_4294</name>
</gene>